<dbReference type="EMBL" id="CP053085">
    <property type="protein sequence ID" value="QJR37506.1"/>
    <property type="molecule type" value="Genomic_DNA"/>
</dbReference>
<dbReference type="InterPro" id="IPR051781">
    <property type="entry name" value="Metallo-dep_Hydrolase"/>
</dbReference>
<dbReference type="Gene3D" id="3.30.110.90">
    <property type="entry name" value="Amidohydrolase"/>
    <property type="match status" value="1"/>
</dbReference>
<reference evidence="1 2" key="1">
    <citation type="submission" date="2020-05" db="EMBL/GenBank/DDBJ databases">
        <title>Complete genome sequence of Gemmatimonas greenlandica TET16.</title>
        <authorList>
            <person name="Zeng Y."/>
        </authorList>
    </citation>
    <scope>NUCLEOTIDE SEQUENCE [LARGE SCALE GENOMIC DNA]</scope>
    <source>
        <strain evidence="1 2">TET16</strain>
    </source>
</reference>
<dbReference type="RefSeq" id="WP_171226941.1">
    <property type="nucleotide sequence ID" value="NZ_CP053085.1"/>
</dbReference>
<dbReference type="InterPro" id="IPR032466">
    <property type="entry name" value="Metal_Hydrolase"/>
</dbReference>
<organism evidence="1 2">
    <name type="scientific">Gemmatimonas groenlandica</name>
    <dbReference type="NCBI Taxonomy" id="2732249"/>
    <lineage>
        <taxon>Bacteria</taxon>
        <taxon>Pseudomonadati</taxon>
        <taxon>Gemmatimonadota</taxon>
        <taxon>Gemmatimonadia</taxon>
        <taxon>Gemmatimonadales</taxon>
        <taxon>Gemmatimonadaceae</taxon>
        <taxon>Gemmatimonas</taxon>
    </lineage>
</organism>
<keyword evidence="2" id="KW-1185">Reference proteome</keyword>
<dbReference type="SUPFAM" id="SSF51338">
    <property type="entry name" value="Composite domain of metallo-dependent hydrolases"/>
    <property type="match status" value="1"/>
</dbReference>
<sequence length="119" mass="12652">MGIAGGLIQSIIPSRDIPPNTSARVIDGGGTFAIPGLWDAHVHLLQSNDTVAERDAGVMLSFGITHVRDMGSSLDARKRFLARIGSPGFAAPSMIGAGPTVWAFSLLRSRDRRALSQIR</sequence>
<dbReference type="PANTHER" id="PTHR43135:SF3">
    <property type="entry name" value="ALPHA-D-RIBOSE 1-METHYLPHOSPHONATE 5-TRIPHOSPHATE DIPHOSPHATASE"/>
    <property type="match status" value="1"/>
</dbReference>
<evidence type="ECO:0000313" key="1">
    <source>
        <dbReference type="EMBL" id="QJR37506.1"/>
    </source>
</evidence>
<gene>
    <name evidence="1" type="ORF">HKW67_19305</name>
</gene>
<dbReference type="PANTHER" id="PTHR43135">
    <property type="entry name" value="ALPHA-D-RIBOSE 1-METHYLPHOSPHONATE 5-TRIPHOSPHATE DIPHOSPHATASE"/>
    <property type="match status" value="1"/>
</dbReference>
<protein>
    <recommendedName>
        <fullName evidence="3">Amidohydrolase-related domain-containing protein</fullName>
    </recommendedName>
</protein>
<dbReference type="GO" id="GO:0016810">
    <property type="term" value="F:hydrolase activity, acting on carbon-nitrogen (but not peptide) bonds"/>
    <property type="evidence" value="ECO:0007669"/>
    <property type="project" value="InterPro"/>
</dbReference>
<dbReference type="InterPro" id="IPR011059">
    <property type="entry name" value="Metal-dep_hydrolase_composite"/>
</dbReference>
<evidence type="ECO:0000313" key="2">
    <source>
        <dbReference type="Proteomes" id="UP000500938"/>
    </source>
</evidence>
<accession>A0A6M4IVG7</accession>
<dbReference type="Proteomes" id="UP000500938">
    <property type="component" value="Chromosome"/>
</dbReference>
<evidence type="ECO:0008006" key="3">
    <source>
        <dbReference type="Google" id="ProtNLM"/>
    </source>
</evidence>
<name>A0A6M4IVG7_9BACT</name>
<dbReference type="AlphaFoldDB" id="A0A6M4IVG7"/>
<dbReference type="Gene3D" id="2.30.40.10">
    <property type="entry name" value="Urease, subunit C, domain 1"/>
    <property type="match status" value="1"/>
</dbReference>
<dbReference type="KEGG" id="ggr:HKW67_19305"/>
<proteinExistence type="predicted"/>
<dbReference type="SUPFAM" id="SSF51556">
    <property type="entry name" value="Metallo-dependent hydrolases"/>
    <property type="match status" value="1"/>
</dbReference>